<evidence type="ECO:0000313" key="16">
    <source>
        <dbReference type="Proteomes" id="UP000194800"/>
    </source>
</evidence>
<keyword evidence="5 12" id="KW-1133">Transmembrane helix</keyword>
<dbReference type="PANTHER" id="PTHR47529">
    <property type="entry name" value="PEPTIDYL-PROLYL CIS-TRANS ISOMERASE D"/>
    <property type="match status" value="1"/>
</dbReference>
<comment type="subcellular location">
    <subcellularLocation>
        <location evidence="1">Cell inner membrane</location>
        <topology evidence="1">Single-pass type II membrane protein</topology>
        <orientation evidence="1">Periplasmic side</orientation>
    </subcellularLocation>
</comment>
<dbReference type="SUPFAM" id="SSF54534">
    <property type="entry name" value="FKBP-like"/>
    <property type="match status" value="1"/>
</dbReference>
<dbReference type="EMBL" id="NART01000006">
    <property type="protein sequence ID" value="OTQ11350.1"/>
    <property type="molecule type" value="Genomic_DNA"/>
</dbReference>
<name>A0A242NIR8_9GAMM</name>
<dbReference type="GO" id="GO:0003755">
    <property type="term" value="F:peptidyl-prolyl cis-trans isomerase activity"/>
    <property type="evidence" value="ECO:0007669"/>
    <property type="project" value="UniProtKB-KW"/>
</dbReference>
<protein>
    <recommendedName>
        <fullName evidence="9">Periplasmic chaperone PpiD</fullName>
    </recommendedName>
    <alternativeName>
        <fullName evidence="10">Periplasmic folding chaperone</fullName>
    </alternativeName>
</protein>
<feature type="transmembrane region" description="Helical" evidence="12">
    <location>
        <begin position="12"/>
        <end position="35"/>
    </location>
</feature>
<evidence type="ECO:0000256" key="3">
    <source>
        <dbReference type="ARBA" id="ARBA00022519"/>
    </source>
</evidence>
<dbReference type="Pfam" id="PF13624">
    <property type="entry name" value="SurA_N_3"/>
    <property type="match status" value="1"/>
</dbReference>
<evidence type="ECO:0000256" key="2">
    <source>
        <dbReference type="ARBA" id="ARBA00022475"/>
    </source>
</evidence>
<dbReference type="Proteomes" id="UP000194800">
    <property type="component" value="Unassembled WGS sequence"/>
</dbReference>
<keyword evidence="11" id="KW-0413">Isomerase</keyword>
<organism evidence="14 17">
    <name type="scientific">Gilliamella apicola</name>
    <dbReference type="NCBI Taxonomy" id="1196095"/>
    <lineage>
        <taxon>Bacteria</taxon>
        <taxon>Pseudomonadati</taxon>
        <taxon>Pseudomonadota</taxon>
        <taxon>Gammaproteobacteria</taxon>
        <taxon>Orbales</taxon>
        <taxon>Orbaceae</taxon>
        <taxon>Gilliamella</taxon>
    </lineage>
</organism>
<reference evidence="16 17" key="1">
    <citation type="submission" date="2017-03" db="EMBL/GenBank/DDBJ databases">
        <title>Comparative genomics of honeybee gut symbionts reveal geographically distinct and subgroup specific antibiotic resistance.</title>
        <authorList>
            <person name="Ludvigsen J."/>
            <person name="Porcellato D."/>
            <person name="Labee-Lund T.M."/>
            <person name="Amdam G.V."/>
            <person name="Rudi K."/>
        </authorList>
    </citation>
    <scope>NUCLEOTIDE SEQUENCE [LARGE SCALE GENOMIC DNA]</scope>
    <source>
        <strain evidence="14 17">A-7-12</strain>
        <strain evidence="15 16">A-9-12</strain>
    </source>
</reference>
<dbReference type="InterPro" id="IPR052029">
    <property type="entry name" value="PpiD_chaperone"/>
</dbReference>
<keyword evidence="4 12" id="KW-0812">Transmembrane</keyword>
<dbReference type="InterPro" id="IPR046357">
    <property type="entry name" value="PPIase_dom_sf"/>
</dbReference>
<evidence type="ECO:0000256" key="1">
    <source>
        <dbReference type="ARBA" id="ARBA00004382"/>
    </source>
</evidence>
<evidence type="ECO:0000256" key="8">
    <source>
        <dbReference type="ARBA" id="ARBA00038408"/>
    </source>
</evidence>
<dbReference type="AlphaFoldDB" id="A0A242NIR8"/>
<keyword evidence="11" id="KW-0697">Rotamase</keyword>
<comment type="caution">
    <text evidence="14">The sequence shown here is derived from an EMBL/GenBank/DDBJ whole genome shotgun (WGS) entry which is preliminary data.</text>
</comment>
<dbReference type="InterPro" id="IPR000297">
    <property type="entry name" value="PPIase_PpiC"/>
</dbReference>
<dbReference type="GO" id="GO:0005886">
    <property type="term" value="C:plasma membrane"/>
    <property type="evidence" value="ECO:0007669"/>
    <property type="project" value="UniProtKB-SubCell"/>
</dbReference>
<evidence type="ECO:0000256" key="4">
    <source>
        <dbReference type="ARBA" id="ARBA00022692"/>
    </source>
</evidence>
<dbReference type="SUPFAM" id="SSF109998">
    <property type="entry name" value="Triger factor/SurA peptide-binding domain-like"/>
    <property type="match status" value="1"/>
</dbReference>
<dbReference type="PANTHER" id="PTHR47529:SF1">
    <property type="entry name" value="PERIPLASMIC CHAPERONE PPID"/>
    <property type="match status" value="1"/>
</dbReference>
<dbReference type="Gene3D" id="3.10.50.40">
    <property type="match status" value="1"/>
</dbReference>
<evidence type="ECO:0000256" key="11">
    <source>
        <dbReference type="PROSITE-ProRule" id="PRU00278"/>
    </source>
</evidence>
<accession>A0A242NIR8</accession>
<evidence type="ECO:0000256" key="12">
    <source>
        <dbReference type="SAM" id="Phobius"/>
    </source>
</evidence>
<proteinExistence type="inferred from homology"/>
<evidence type="ECO:0000313" key="14">
    <source>
        <dbReference type="EMBL" id="OTP99479.1"/>
    </source>
</evidence>
<evidence type="ECO:0000259" key="13">
    <source>
        <dbReference type="PROSITE" id="PS50198"/>
    </source>
</evidence>
<gene>
    <name evidence="15" type="ORF">B6C91_02320</name>
    <name evidence="14" type="ORF">B6D08_07295</name>
</gene>
<evidence type="ECO:0000313" key="15">
    <source>
        <dbReference type="EMBL" id="OTQ11350.1"/>
    </source>
</evidence>
<evidence type="ECO:0000256" key="5">
    <source>
        <dbReference type="ARBA" id="ARBA00022989"/>
    </source>
</evidence>
<dbReference type="Gene3D" id="1.10.4030.10">
    <property type="entry name" value="Porin chaperone SurA, peptide-binding domain"/>
    <property type="match status" value="1"/>
</dbReference>
<keyword evidence="16" id="KW-1185">Reference proteome</keyword>
<dbReference type="RefSeq" id="WP_086300941.1">
    <property type="nucleotide sequence ID" value="NZ_MZNE01000014.1"/>
</dbReference>
<dbReference type="OrthoDB" id="9812372at2"/>
<dbReference type="Pfam" id="PF13145">
    <property type="entry name" value="Rotamase_2"/>
    <property type="match status" value="1"/>
</dbReference>
<evidence type="ECO:0000256" key="6">
    <source>
        <dbReference type="ARBA" id="ARBA00023136"/>
    </source>
</evidence>
<feature type="domain" description="PpiC" evidence="13">
    <location>
        <begin position="263"/>
        <end position="355"/>
    </location>
</feature>
<keyword evidence="2" id="KW-1003">Cell membrane</keyword>
<keyword evidence="6 12" id="KW-0472">Membrane</keyword>
<keyword evidence="7" id="KW-0143">Chaperone</keyword>
<evidence type="ECO:0000256" key="9">
    <source>
        <dbReference type="ARBA" id="ARBA00040743"/>
    </source>
</evidence>
<sequence>MMDTIRTAANHIVVKIIFAIIILSFIFTGIGFFGFGGGNNARDAQQYIAKVDGEGISRAQFEAIAREVTSKSAGDPTFIKQLRLNILYSQITNFLSYKFAEQLNANISNERVKEFIRQDQEFFENDKFSNKKYLERISADGYTPDSYGASLKTFLKQQQVINALVNSSFVLPVDSELAKLKDQTRTVYTSTLSPKVVNMDDVKITVDDEKKYYEEHKSEFYRKERVKFNYILNRKSNYIDKIRISDEEVQKQFQKNKKDYSFPEKQAYSVIYVTDKEQADDIMKELSSGGNFDTIVKTVNENDGISPYGKNGSLGWFNIDDSLPQAFKDANLKKIGQISKPIKVDDGYIIVKLDNIQKSKVMNFDYAKHIITSKLEDEKLNAIFDSVENKIQTAVNKNPNSLEAIAKDSDLDIVNSKWSYYNDITTILRYPEIRDVAFGDQMIIDGKATGNVSEMITVGQGINMINFVIQIVDYREEGIAPFEEVQAEINRKIYQNIAKERFTSTVDNILTQLNETGSSSNVNFSQSYKLTRNSNVLDKKIVDMVFDLVPSVTSKRVFGVQYLDDNSAAIVVLTDVKTPNEQKDISSELLPLYIKNIYSSLTEDIRSKVKIEIMPDANL</sequence>
<comment type="similarity">
    <text evidence="8">Belongs to the PpiD chaperone family.</text>
</comment>
<keyword evidence="3" id="KW-0997">Cell inner membrane</keyword>
<evidence type="ECO:0000256" key="10">
    <source>
        <dbReference type="ARBA" id="ARBA00042775"/>
    </source>
</evidence>
<dbReference type="PROSITE" id="PS50198">
    <property type="entry name" value="PPIC_PPIASE_2"/>
    <property type="match status" value="1"/>
</dbReference>
<evidence type="ECO:0000313" key="17">
    <source>
        <dbReference type="Proteomes" id="UP000194977"/>
    </source>
</evidence>
<dbReference type="EMBL" id="NARP01000016">
    <property type="protein sequence ID" value="OTP99479.1"/>
    <property type="molecule type" value="Genomic_DNA"/>
</dbReference>
<evidence type="ECO:0000256" key="7">
    <source>
        <dbReference type="ARBA" id="ARBA00023186"/>
    </source>
</evidence>
<dbReference type="Proteomes" id="UP000194977">
    <property type="component" value="Unassembled WGS sequence"/>
</dbReference>
<dbReference type="InterPro" id="IPR027304">
    <property type="entry name" value="Trigger_fact/SurA_dom_sf"/>
</dbReference>